<proteinExistence type="predicted"/>
<dbReference type="Proteomes" id="UP000299102">
    <property type="component" value="Unassembled WGS sequence"/>
</dbReference>
<protein>
    <submittedName>
        <fullName evidence="1">Uncharacterized protein</fullName>
    </submittedName>
</protein>
<keyword evidence="2" id="KW-1185">Reference proteome</keyword>
<reference evidence="1 2" key="1">
    <citation type="journal article" date="2019" name="Commun. Biol.">
        <title>The bagworm genome reveals a unique fibroin gene that provides high tensile strength.</title>
        <authorList>
            <person name="Kono N."/>
            <person name="Nakamura H."/>
            <person name="Ohtoshi R."/>
            <person name="Tomita M."/>
            <person name="Numata K."/>
            <person name="Arakawa K."/>
        </authorList>
    </citation>
    <scope>NUCLEOTIDE SEQUENCE [LARGE SCALE GENOMIC DNA]</scope>
</reference>
<name>A0A4C1SEN4_EUMVA</name>
<organism evidence="1 2">
    <name type="scientific">Eumeta variegata</name>
    <name type="common">Bagworm moth</name>
    <name type="synonym">Eumeta japonica</name>
    <dbReference type="NCBI Taxonomy" id="151549"/>
    <lineage>
        <taxon>Eukaryota</taxon>
        <taxon>Metazoa</taxon>
        <taxon>Ecdysozoa</taxon>
        <taxon>Arthropoda</taxon>
        <taxon>Hexapoda</taxon>
        <taxon>Insecta</taxon>
        <taxon>Pterygota</taxon>
        <taxon>Neoptera</taxon>
        <taxon>Endopterygota</taxon>
        <taxon>Lepidoptera</taxon>
        <taxon>Glossata</taxon>
        <taxon>Ditrysia</taxon>
        <taxon>Tineoidea</taxon>
        <taxon>Psychidae</taxon>
        <taxon>Oiketicinae</taxon>
        <taxon>Eumeta</taxon>
    </lineage>
</organism>
<gene>
    <name evidence="1" type="ORF">EVAR_755_1</name>
</gene>
<accession>A0A4C1SEN4</accession>
<evidence type="ECO:0000313" key="1">
    <source>
        <dbReference type="EMBL" id="GBO99627.1"/>
    </source>
</evidence>
<evidence type="ECO:0000313" key="2">
    <source>
        <dbReference type="Proteomes" id="UP000299102"/>
    </source>
</evidence>
<dbReference type="AlphaFoldDB" id="A0A4C1SEN4"/>
<dbReference type="EMBL" id="BGZK01000003">
    <property type="protein sequence ID" value="GBO99627.1"/>
    <property type="molecule type" value="Genomic_DNA"/>
</dbReference>
<comment type="caution">
    <text evidence="1">The sequence shown here is derived from an EMBL/GenBank/DDBJ whole genome shotgun (WGS) entry which is preliminary data.</text>
</comment>
<sequence>MGGPAAVHDHVRWLSIRRHVVAVVDPPHSCSPTADSSFADWTSFLPGTGAGAVGRHAACIHSFIAAGRDIICNVMGSLNRR</sequence>